<dbReference type="HAMAP" id="MF_01600">
    <property type="entry name" value="UPF0182"/>
    <property type="match status" value="1"/>
</dbReference>
<keyword evidence="4 5" id="KW-0472">Membrane</keyword>
<reference evidence="6 7" key="1">
    <citation type="journal article" date="2016" name="Biochim. Biophys. Acta">
        <title>Characterization of red-shifted phycobilisomes isolated from the chlorophyll f-containing cyanobacterium Halomicronema hongdechloris.</title>
        <authorList>
            <person name="Li Y."/>
            <person name="Lin Y."/>
            <person name="Garvey C.J."/>
            <person name="Birch D."/>
            <person name="Corkery R.W."/>
            <person name="Loughlin P.C."/>
            <person name="Scheer H."/>
            <person name="Willows R.D."/>
            <person name="Chen M."/>
        </authorList>
    </citation>
    <scope>NUCLEOTIDE SEQUENCE [LARGE SCALE GENOMIC DNA]</scope>
    <source>
        <strain evidence="6 7">C2206</strain>
    </source>
</reference>
<dbReference type="Proteomes" id="UP000191901">
    <property type="component" value="Chromosome"/>
</dbReference>
<dbReference type="AlphaFoldDB" id="A0A1Z3HRE8"/>
<evidence type="ECO:0000256" key="1">
    <source>
        <dbReference type="ARBA" id="ARBA00022475"/>
    </source>
</evidence>
<feature type="transmembrane region" description="Helical" evidence="5">
    <location>
        <begin position="12"/>
        <end position="35"/>
    </location>
</feature>
<evidence type="ECO:0000256" key="3">
    <source>
        <dbReference type="ARBA" id="ARBA00022989"/>
    </source>
</evidence>
<sequence>MRRHPKLTRFSWAIPLLVLIVVLLMASGTLVHLLTESWWFTAVGFGSVFWTRIRWQVGIWLGVLVLYVLFLTLNYCLAVRFTQDRPFVFRDTPRGQELALYLPSLVRYGAIALIAIISLDGAAKAAGAWETILKYLNPTSFDQTDPIFQQDIGFYLFRLPCYEGLQQGLIGLLGWTLLLCLAFYALKGEIRLERGWKYFITGQVKAHLCVLLAAMAFILALGFWLDRFNLLYSPTGASFGAGYTDVHARLQAYWMMGFVTLAIAILFVISLWRSGFSLPSFGIGVYVIVLVVVSGLYPWAQQKLVVEPNELAKETPYIANTIGFTRRAYGLDQVQSESFPAESAIDRADLQANQSTIDNIRLWDYRPLLSTYRQLQEFRLYYRFQDVDIDRYTLDNDYRQVMLSGREMMYSQVPSEAQTWVNERLKFTHGYGLVMSPVNRVTSDGLPELFVKNIPPESSVDLAIEQPRIYYGEESTSYIFTGSSTPEFDYPQGDDNVVNQYDGGGGVPMGSIWRRLAYAYDLGSLKILISNYFTERSRIHYHRQVQQRVRQVAPFLALDDDPYVTVIDGRLKWIVDAYTISDRYPYSEPLGRSSEVQAILQGRTITDLASQGSNYIRDAVKVVVDAYDGSMHFFVVDEQDPVLNTYRQIFPDLFEPMTAVPEAVRAHFRYPLDLFKIQAQMYRAYHMANPEVFYNREDLWRFPTQIYEGEQVQMEPYYIIMRLPQETQEEFIQISPFTPVNKDNMVAWLAGRSDGDKYGKLLLYEFPKQQLVYGPSQIEARIDQTPEISQQLTLWSQEGSRVIRGDLQVIPIDQSLLYIEPVYLRSEQGELPELRRVIVAYDDQIVMRNTLEACLEAIFGTASAIPTPAPSSEEQPLSPDTTTVSPDIANLIQSALEAYETSQDALSQGDWPAYGEAQQRLQRILQQLEQTQSSN</sequence>
<gene>
    <name evidence="6" type="ORF">XM38_036750</name>
</gene>
<comment type="subcellular location">
    <subcellularLocation>
        <location evidence="5">Cell membrane</location>
        <topology evidence="5">Multi-pass membrane protein</topology>
    </subcellularLocation>
</comment>
<feature type="transmembrane region" description="Helical" evidence="5">
    <location>
        <begin position="165"/>
        <end position="186"/>
    </location>
</feature>
<keyword evidence="2 5" id="KW-0812">Transmembrane</keyword>
<dbReference type="GO" id="GO:0005886">
    <property type="term" value="C:plasma membrane"/>
    <property type="evidence" value="ECO:0007669"/>
    <property type="project" value="UniProtKB-SubCell"/>
</dbReference>
<keyword evidence="7" id="KW-1185">Reference proteome</keyword>
<accession>A0A1Z3HRE8</accession>
<dbReference type="PANTHER" id="PTHR39344:SF1">
    <property type="entry name" value="UPF0182 PROTEIN SLL1060"/>
    <property type="match status" value="1"/>
</dbReference>
<feature type="transmembrane region" description="Helical" evidence="5">
    <location>
        <begin position="252"/>
        <end position="271"/>
    </location>
</feature>
<feature type="transmembrane region" description="Helical" evidence="5">
    <location>
        <begin position="98"/>
        <end position="119"/>
    </location>
</feature>
<feature type="transmembrane region" description="Helical" evidence="5">
    <location>
        <begin position="206"/>
        <end position="225"/>
    </location>
</feature>
<dbReference type="EMBL" id="CP021983">
    <property type="protein sequence ID" value="ASC72717.1"/>
    <property type="molecule type" value="Genomic_DNA"/>
</dbReference>
<evidence type="ECO:0000256" key="2">
    <source>
        <dbReference type="ARBA" id="ARBA00022692"/>
    </source>
</evidence>
<dbReference type="GO" id="GO:0005576">
    <property type="term" value="C:extracellular region"/>
    <property type="evidence" value="ECO:0007669"/>
    <property type="project" value="TreeGrafter"/>
</dbReference>
<keyword evidence="1 5" id="KW-1003">Cell membrane</keyword>
<name>A0A1Z3HRE8_9CYAN</name>
<comment type="similarity">
    <text evidence="5">Belongs to the UPF0182 family.</text>
</comment>
<evidence type="ECO:0000313" key="7">
    <source>
        <dbReference type="Proteomes" id="UP000191901"/>
    </source>
</evidence>
<dbReference type="RefSeq" id="WP_225889345.1">
    <property type="nucleotide sequence ID" value="NZ_CP021983.2"/>
</dbReference>
<dbReference type="PANTHER" id="PTHR39344">
    <property type="entry name" value="UPF0182 PROTEIN SLL1060"/>
    <property type="match status" value="1"/>
</dbReference>
<feature type="transmembrane region" description="Helical" evidence="5">
    <location>
        <begin position="283"/>
        <end position="300"/>
    </location>
</feature>
<dbReference type="InterPro" id="IPR005372">
    <property type="entry name" value="UPF0182"/>
</dbReference>
<evidence type="ECO:0000256" key="5">
    <source>
        <dbReference type="HAMAP-Rule" id="MF_01600"/>
    </source>
</evidence>
<proteinExistence type="inferred from homology"/>
<keyword evidence="3 5" id="KW-1133">Transmembrane helix</keyword>
<evidence type="ECO:0000256" key="4">
    <source>
        <dbReference type="ARBA" id="ARBA00023136"/>
    </source>
</evidence>
<evidence type="ECO:0000313" key="6">
    <source>
        <dbReference type="EMBL" id="ASC72717.1"/>
    </source>
</evidence>
<dbReference type="KEGG" id="hhg:XM38_036750"/>
<dbReference type="Pfam" id="PF03699">
    <property type="entry name" value="UPF0182"/>
    <property type="match status" value="1"/>
</dbReference>
<protein>
    <recommendedName>
        <fullName evidence="5">UPF0182 protein XM38_036750</fullName>
    </recommendedName>
</protein>
<feature type="transmembrane region" description="Helical" evidence="5">
    <location>
        <begin position="55"/>
        <end position="77"/>
    </location>
</feature>
<organism evidence="6 7">
    <name type="scientific">Halomicronema hongdechloris C2206</name>
    <dbReference type="NCBI Taxonomy" id="1641165"/>
    <lineage>
        <taxon>Bacteria</taxon>
        <taxon>Bacillati</taxon>
        <taxon>Cyanobacteriota</taxon>
        <taxon>Cyanophyceae</taxon>
        <taxon>Nodosilineales</taxon>
        <taxon>Nodosilineaceae</taxon>
        <taxon>Halomicronema</taxon>
    </lineage>
</organism>